<evidence type="ECO:0000313" key="5">
    <source>
        <dbReference type="RefSeq" id="XP_021845929.2"/>
    </source>
</evidence>
<keyword evidence="1" id="KW-0143">Chaperone</keyword>
<reference evidence="5" key="2">
    <citation type="submission" date="2025-08" db="UniProtKB">
        <authorList>
            <consortium name="RefSeq"/>
        </authorList>
    </citation>
    <scope>IDENTIFICATION</scope>
    <source>
        <tissue evidence="5">Leaf</tissue>
    </source>
</reference>
<feature type="compositionally biased region" description="Polar residues" evidence="2">
    <location>
        <begin position="183"/>
        <end position="198"/>
    </location>
</feature>
<feature type="domain" description="BAG" evidence="3">
    <location>
        <begin position="79"/>
        <end position="156"/>
    </location>
</feature>
<proteinExistence type="predicted"/>
<organism evidence="4 5">
    <name type="scientific">Spinacia oleracea</name>
    <name type="common">Spinach</name>
    <dbReference type="NCBI Taxonomy" id="3562"/>
    <lineage>
        <taxon>Eukaryota</taxon>
        <taxon>Viridiplantae</taxon>
        <taxon>Streptophyta</taxon>
        <taxon>Embryophyta</taxon>
        <taxon>Tracheophyta</taxon>
        <taxon>Spermatophyta</taxon>
        <taxon>Magnoliopsida</taxon>
        <taxon>eudicotyledons</taxon>
        <taxon>Gunneridae</taxon>
        <taxon>Pentapetalae</taxon>
        <taxon>Caryophyllales</taxon>
        <taxon>Chenopodiaceae</taxon>
        <taxon>Chenopodioideae</taxon>
        <taxon>Anserineae</taxon>
        <taxon>Spinacia</taxon>
    </lineage>
</organism>
<feature type="compositionally biased region" description="Acidic residues" evidence="2">
    <location>
        <begin position="158"/>
        <end position="173"/>
    </location>
</feature>
<dbReference type="GeneID" id="110785734"/>
<dbReference type="InterPro" id="IPR040400">
    <property type="entry name" value="BAG5/6/7/8"/>
</dbReference>
<dbReference type="PANTHER" id="PTHR33322">
    <property type="entry name" value="BAG DOMAIN CONTAINING PROTEIN, EXPRESSED"/>
    <property type="match status" value="1"/>
</dbReference>
<evidence type="ECO:0000313" key="4">
    <source>
        <dbReference type="Proteomes" id="UP000813463"/>
    </source>
</evidence>
<dbReference type="AlphaFoldDB" id="A0A9R0ID31"/>
<dbReference type="InterPro" id="IPR003103">
    <property type="entry name" value="BAG_domain"/>
</dbReference>
<dbReference type="Gene3D" id="6.10.220.10">
    <property type="match status" value="1"/>
</dbReference>
<dbReference type="PROSITE" id="PS50096">
    <property type="entry name" value="IQ"/>
    <property type="match status" value="1"/>
</dbReference>
<keyword evidence="4" id="KW-1185">Reference proteome</keyword>
<feature type="compositionally biased region" description="Acidic residues" evidence="2">
    <location>
        <begin position="210"/>
        <end position="240"/>
    </location>
</feature>
<dbReference type="GO" id="GO:0051087">
    <property type="term" value="F:protein-folding chaperone binding"/>
    <property type="evidence" value="ECO:0007669"/>
    <property type="project" value="InterPro"/>
</dbReference>
<dbReference type="Proteomes" id="UP000813463">
    <property type="component" value="Chromosome 1"/>
</dbReference>
<dbReference type="Pfam" id="PF02179">
    <property type="entry name" value="BAG"/>
    <property type="match status" value="1"/>
</dbReference>
<dbReference type="GO" id="GO:0009506">
    <property type="term" value="C:plasmodesma"/>
    <property type="evidence" value="ECO:0007669"/>
    <property type="project" value="TreeGrafter"/>
</dbReference>
<feature type="region of interest" description="Disordered" evidence="2">
    <location>
        <begin position="158"/>
        <end position="338"/>
    </location>
</feature>
<protein>
    <recommendedName>
        <fullName evidence="3">BAG domain-containing protein</fullName>
    </recommendedName>
</protein>
<dbReference type="KEGG" id="soe:110785734"/>
<accession>A0A9R0ID31</accession>
<evidence type="ECO:0000259" key="3">
    <source>
        <dbReference type="PROSITE" id="PS51035"/>
    </source>
</evidence>
<name>A0A9R0ID31_SPIOL</name>
<sequence length="401" mass="45932">MEPPFFNSHYQTPLTPQFFRVPVRQRPIPTRTPSSSSNLPRKVVSIPIRYVNSTNERSDAILKIQKTFRGFRVRKPMKKILELKREVDAVEKKLQERETMAVLKGDRIERLKVNEGLMWLLFKLDSTRVFNDEIRGCRKAVIRKAIMLQELVDSAMDDGVVEERDSEEIADGENSEKSEGIVENTNNSSAMFVKNSATMEEEREAVINDETLENSDEAEEHAEDVDEAEEQVDDVAEVSDDSSKIQVEESEQTADQVKIETVAASNDTWECVGGETEEQKSDFVEESEEDDHGEAAENRESKRNSENRESKRNSPEKGPSNEDWFVIDGGEEEEEKRKKEKLLERMAEDNKRLVAMMADLCEKNAVQTSLICSLSQRVEHLEKAMSDRLRKKKKKLNASLI</sequence>
<dbReference type="PROSITE" id="PS51035">
    <property type="entry name" value="BAG"/>
    <property type="match status" value="1"/>
</dbReference>
<dbReference type="SUPFAM" id="SSF63491">
    <property type="entry name" value="BAG domain"/>
    <property type="match status" value="1"/>
</dbReference>
<feature type="compositionally biased region" description="Basic and acidic residues" evidence="2">
    <location>
        <begin position="293"/>
        <end position="315"/>
    </location>
</feature>
<dbReference type="GO" id="GO:0006457">
    <property type="term" value="P:protein folding"/>
    <property type="evidence" value="ECO:0000318"/>
    <property type="project" value="GO_Central"/>
</dbReference>
<dbReference type="RefSeq" id="XP_021845929.2">
    <property type="nucleotide sequence ID" value="XM_021990237.2"/>
</dbReference>
<dbReference type="PANTHER" id="PTHR33322:SF4">
    <property type="entry name" value="BAG DOMAIN CONTAINING PROTEIN, EXPRESSED"/>
    <property type="match status" value="1"/>
</dbReference>
<reference evidence="4" key="1">
    <citation type="journal article" date="2021" name="Nat. Commun.">
        <title>Genomic analyses provide insights into spinach domestication and the genetic basis of agronomic traits.</title>
        <authorList>
            <person name="Cai X."/>
            <person name="Sun X."/>
            <person name="Xu C."/>
            <person name="Sun H."/>
            <person name="Wang X."/>
            <person name="Ge C."/>
            <person name="Zhang Z."/>
            <person name="Wang Q."/>
            <person name="Fei Z."/>
            <person name="Jiao C."/>
            <person name="Wang Q."/>
        </authorList>
    </citation>
    <scope>NUCLEOTIDE SEQUENCE [LARGE SCALE GENOMIC DNA]</scope>
    <source>
        <strain evidence="4">cv. Varoflay</strain>
    </source>
</reference>
<evidence type="ECO:0000256" key="2">
    <source>
        <dbReference type="SAM" id="MobiDB-lite"/>
    </source>
</evidence>
<gene>
    <name evidence="5" type="primary">LOC110785734</name>
</gene>
<evidence type="ECO:0000256" key="1">
    <source>
        <dbReference type="ARBA" id="ARBA00023186"/>
    </source>
</evidence>